<feature type="compositionally biased region" description="Low complexity" evidence="1">
    <location>
        <begin position="25"/>
        <end position="45"/>
    </location>
</feature>
<gene>
    <name evidence="2" type="ORF">PSFLO_02925</name>
</gene>
<evidence type="ECO:0000313" key="3">
    <source>
        <dbReference type="Proteomes" id="UP000323386"/>
    </source>
</evidence>
<dbReference type="EMBL" id="OOIP01000007">
    <property type="protein sequence ID" value="SPO37451.1"/>
    <property type="molecule type" value="Genomic_DNA"/>
</dbReference>
<dbReference type="Proteomes" id="UP000323386">
    <property type="component" value="Unassembled WGS sequence"/>
</dbReference>
<name>A0A5C3F2C1_9BASI</name>
<feature type="compositionally biased region" description="Basic and acidic residues" evidence="1">
    <location>
        <begin position="176"/>
        <end position="186"/>
    </location>
</feature>
<sequence>MSYLPPVDRLRLHASHPSTRLRTDPSSSYPSSHPSASSSSASSSAHTAQKQARLHLLSTRRSHLAPLPPSASRAALTRSLHGYPPLYSTAEADQLSDLEESLDVLKDTLVRFGDRHIVQIGRRRTLHEEEMSDDEDARRPSASFHHGAADDVESDSPHLLVGGAGRGAIPNGRIHGHADDDDHEGGGGDVEYGDPRALAIDPEGAPATVTTRHTGHAAAEAARRQMEAAERRIREAEAEATRAAAVANAARSTAQRQAAFQLEQDAVDLDADVEDLDDDGDDVDYD</sequence>
<evidence type="ECO:0000256" key="1">
    <source>
        <dbReference type="SAM" id="MobiDB-lite"/>
    </source>
</evidence>
<protein>
    <submittedName>
        <fullName evidence="2">Uncharacterized protein</fullName>
    </submittedName>
</protein>
<accession>A0A5C3F2C1</accession>
<proteinExistence type="predicted"/>
<dbReference type="OrthoDB" id="3363403at2759"/>
<feature type="region of interest" description="Disordered" evidence="1">
    <location>
        <begin position="128"/>
        <end position="195"/>
    </location>
</feature>
<feature type="region of interest" description="Disordered" evidence="1">
    <location>
        <begin position="265"/>
        <end position="286"/>
    </location>
</feature>
<feature type="region of interest" description="Disordered" evidence="1">
    <location>
        <begin position="1"/>
        <end position="52"/>
    </location>
</feature>
<evidence type="ECO:0000313" key="2">
    <source>
        <dbReference type="EMBL" id="SPO37451.1"/>
    </source>
</evidence>
<keyword evidence="3" id="KW-1185">Reference proteome</keyword>
<organism evidence="2 3">
    <name type="scientific">Pseudozyma flocculosa</name>
    <dbReference type="NCBI Taxonomy" id="84751"/>
    <lineage>
        <taxon>Eukaryota</taxon>
        <taxon>Fungi</taxon>
        <taxon>Dikarya</taxon>
        <taxon>Basidiomycota</taxon>
        <taxon>Ustilaginomycotina</taxon>
        <taxon>Ustilaginomycetes</taxon>
        <taxon>Ustilaginales</taxon>
        <taxon>Ustilaginaceae</taxon>
        <taxon>Pseudozyma</taxon>
    </lineage>
</organism>
<dbReference type="AlphaFoldDB" id="A0A5C3F2C1"/>
<reference evidence="2 3" key="1">
    <citation type="submission" date="2018-03" db="EMBL/GenBank/DDBJ databases">
        <authorList>
            <person name="Guldener U."/>
        </authorList>
    </citation>
    <scope>NUCLEOTIDE SEQUENCE [LARGE SCALE GENOMIC DNA]</scope>
    <source>
        <strain evidence="2 3">DAOM196992</strain>
    </source>
</reference>